<dbReference type="Pfam" id="PF04255">
    <property type="entry name" value="DUF433"/>
    <property type="match status" value="1"/>
</dbReference>
<dbReference type="PANTHER" id="PTHR34849:SF3">
    <property type="entry name" value="SSR2962 PROTEIN"/>
    <property type="match status" value="1"/>
</dbReference>
<name>A0A562T427_CHIJA</name>
<keyword evidence="2" id="KW-1185">Reference proteome</keyword>
<dbReference type="InterPro" id="IPR009057">
    <property type="entry name" value="Homeodomain-like_sf"/>
</dbReference>
<sequence>MDIQQYIAIDPDIMMGKPVIKGTRITVELILEKLSAGETIEDILIAYPHITREAVFAALAFAAQSLRADTIYPIAH</sequence>
<dbReference type="SUPFAM" id="SSF46689">
    <property type="entry name" value="Homeodomain-like"/>
    <property type="match status" value="1"/>
</dbReference>
<evidence type="ECO:0000313" key="2">
    <source>
        <dbReference type="Proteomes" id="UP000316778"/>
    </source>
</evidence>
<dbReference type="InterPro" id="IPR007367">
    <property type="entry name" value="DUF433"/>
</dbReference>
<comment type="caution">
    <text evidence="1">The sequence shown here is derived from an EMBL/GenBank/DDBJ whole genome shotgun (WGS) entry which is preliminary data.</text>
</comment>
<dbReference type="RefSeq" id="WP_145713332.1">
    <property type="nucleotide sequence ID" value="NZ_BAAAFY010000001.1"/>
</dbReference>
<evidence type="ECO:0000313" key="1">
    <source>
        <dbReference type="EMBL" id="TWI88252.1"/>
    </source>
</evidence>
<dbReference type="AlphaFoldDB" id="A0A562T427"/>
<protein>
    <submittedName>
        <fullName evidence="1">Uncharacterized protein (DUF433 family)</fullName>
    </submittedName>
</protein>
<dbReference type="Gene3D" id="1.10.10.10">
    <property type="entry name" value="Winged helix-like DNA-binding domain superfamily/Winged helix DNA-binding domain"/>
    <property type="match status" value="1"/>
</dbReference>
<dbReference type="PANTHER" id="PTHR34849">
    <property type="entry name" value="SSL5025 PROTEIN"/>
    <property type="match status" value="1"/>
</dbReference>
<dbReference type="InterPro" id="IPR036388">
    <property type="entry name" value="WH-like_DNA-bd_sf"/>
</dbReference>
<accession>A0A562T427</accession>
<reference evidence="1 2" key="1">
    <citation type="journal article" date="2013" name="Stand. Genomic Sci.">
        <title>Genomic Encyclopedia of Type Strains, Phase I: The one thousand microbial genomes (KMG-I) project.</title>
        <authorList>
            <person name="Kyrpides N.C."/>
            <person name="Woyke T."/>
            <person name="Eisen J.A."/>
            <person name="Garrity G."/>
            <person name="Lilburn T.G."/>
            <person name="Beck B.J."/>
            <person name="Whitman W.B."/>
            <person name="Hugenholtz P."/>
            <person name="Klenk H.P."/>
        </authorList>
    </citation>
    <scope>NUCLEOTIDE SEQUENCE [LARGE SCALE GENOMIC DNA]</scope>
    <source>
        <strain evidence="1 2">DSM 13484</strain>
    </source>
</reference>
<organism evidence="1 2">
    <name type="scientific">Chitinophaga japonensis</name>
    <name type="common">Flexibacter japonensis</name>
    <dbReference type="NCBI Taxonomy" id="104662"/>
    <lineage>
        <taxon>Bacteria</taxon>
        <taxon>Pseudomonadati</taxon>
        <taxon>Bacteroidota</taxon>
        <taxon>Chitinophagia</taxon>
        <taxon>Chitinophagales</taxon>
        <taxon>Chitinophagaceae</taxon>
        <taxon>Chitinophaga</taxon>
    </lineage>
</organism>
<proteinExistence type="predicted"/>
<dbReference type="OrthoDB" id="9809515at2"/>
<gene>
    <name evidence="1" type="ORF">LX66_2337</name>
</gene>
<dbReference type="Proteomes" id="UP000316778">
    <property type="component" value="Unassembled WGS sequence"/>
</dbReference>
<dbReference type="EMBL" id="VLLG01000003">
    <property type="protein sequence ID" value="TWI88252.1"/>
    <property type="molecule type" value="Genomic_DNA"/>
</dbReference>